<evidence type="ECO:0000313" key="3">
    <source>
        <dbReference type="Proteomes" id="UP000694546"/>
    </source>
</evidence>
<keyword evidence="3" id="KW-1185">Reference proteome</keyword>
<feature type="region of interest" description="Disordered" evidence="1">
    <location>
        <begin position="100"/>
        <end position="128"/>
    </location>
</feature>
<proteinExistence type="predicted"/>
<organism evidence="2 3">
    <name type="scientific">Gadus morhua</name>
    <name type="common">Atlantic cod</name>
    <dbReference type="NCBI Taxonomy" id="8049"/>
    <lineage>
        <taxon>Eukaryota</taxon>
        <taxon>Metazoa</taxon>
        <taxon>Chordata</taxon>
        <taxon>Craniata</taxon>
        <taxon>Vertebrata</taxon>
        <taxon>Euteleostomi</taxon>
        <taxon>Actinopterygii</taxon>
        <taxon>Neopterygii</taxon>
        <taxon>Teleostei</taxon>
        <taxon>Neoteleostei</taxon>
        <taxon>Acanthomorphata</taxon>
        <taxon>Zeiogadaria</taxon>
        <taxon>Gadariae</taxon>
        <taxon>Gadiformes</taxon>
        <taxon>Gadoidei</taxon>
        <taxon>Gadidae</taxon>
        <taxon>Gadus</taxon>
    </lineage>
</organism>
<reference evidence="2" key="1">
    <citation type="submission" date="2025-08" db="UniProtKB">
        <authorList>
            <consortium name="Ensembl"/>
        </authorList>
    </citation>
    <scope>IDENTIFICATION</scope>
</reference>
<feature type="compositionally biased region" description="Polar residues" evidence="1">
    <location>
        <begin position="115"/>
        <end position="128"/>
    </location>
</feature>
<evidence type="ECO:0000313" key="2">
    <source>
        <dbReference type="Ensembl" id="ENSGMOP00000034845.1"/>
    </source>
</evidence>
<sequence length="128" mass="14324">MAHFTMGPQEKLTMLLMKLSLIITCLIFFQSLVSSPSSRQIDSSASLTAAGGLVIARTSTRCCLFIELTTGPRRGRGGGATRGWMDGWMEDKEGQIGRYMAERKRRREGEEREQQSFSQTLWTPLTST</sequence>
<evidence type="ECO:0000256" key="1">
    <source>
        <dbReference type="SAM" id="MobiDB-lite"/>
    </source>
</evidence>
<dbReference type="AlphaFoldDB" id="A0A8C5AQH5"/>
<dbReference type="Ensembl" id="ENSGMOT00000069655.1">
    <property type="protein sequence ID" value="ENSGMOP00000034845.1"/>
    <property type="gene ID" value="ENSGMOG00000032688.1"/>
</dbReference>
<dbReference type="GeneTree" id="ENSGT01030000234906"/>
<dbReference type="Proteomes" id="UP000694546">
    <property type="component" value="Chromosome 5"/>
</dbReference>
<accession>A0A8C5AQH5</accession>
<protein>
    <submittedName>
        <fullName evidence="2">Uncharacterized protein</fullName>
    </submittedName>
</protein>
<reference evidence="2" key="2">
    <citation type="submission" date="2025-09" db="UniProtKB">
        <authorList>
            <consortium name="Ensembl"/>
        </authorList>
    </citation>
    <scope>IDENTIFICATION</scope>
</reference>
<name>A0A8C5AQH5_GADMO</name>